<keyword evidence="11" id="KW-0676">Redox-active center</keyword>
<dbReference type="PANTHER" id="PTHR43469">
    <property type="entry name" value="DISULFIDE FORMATION PROTEIN-RELATED"/>
    <property type="match status" value="1"/>
</dbReference>
<dbReference type="Pfam" id="PF02600">
    <property type="entry name" value="DsbB"/>
    <property type="match status" value="1"/>
</dbReference>
<name>A0A6B8RGJ8_9BACL</name>
<dbReference type="RefSeq" id="WP_155699853.1">
    <property type="nucleotide sequence ID" value="NZ_CP034235.1"/>
</dbReference>
<keyword evidence="3" id="KW-0813">Transport</keyword>
<evidence type="ECO:0000256" key="10">
    <source>
        <dbReference type="ARBA" id="ARBA00023186"/>
    </source>
</evidence>
<proteinExistence type="inferred from homology"/>
<feature type="transmembrane region" description="Helical" evidence="12">
    <location>
        <begin position="45"/>
        <end position="63"/>
    </location>
</feature>
<dbReference type="InterPro" id="IPR003752">
    <property type="entry name" value="DiS_bond_form_DsbB/BdbC"/>
</dbReference>
<dbReference type="InterPro" id="IPR012187">
    <property type="entry name" value="Disulphide_bond_form_BdbC"/>
</dbReference>
<protein>
    <submittedName>
        <fullName evidence="13">Disulfide bond formation protein B</fullName>
    </submittedName>
</protein>
<dbReference type="GO" id="GO:0016020">
    <property type="term" value="C:membrane"/>
    <property type="evidence" value="ECO:0007669"/>
    <property type="project" value="UniProtKB-SubCell"/>
</dbReference>
<feature type="transmembrane region" description="Helical" evidence="12">
    <location>
        <begin position="115"/>
        <end position="138"/>
    </location>
</feature>
<dbReference type="EMBL" id="CP034235">
    <property type="protein sequence ID" value="QGQ94844.1"/>
    <property type="molecule type" value="Genomic_DNA"/>
</dbReference>
<evidence type="ECO:0000256" key="12">
    <source>
        <dbReference type="SAM" id="Phobius"/>
    </source>
</evidence>
<accession>A0A6B8RGJ8</accession>
<dbReference type="Gene3D" id="1.20.1550.10">
    <property type="entry name" value="DsbB-like"/>
    <property type="match status" value="1"/>
</dbReference>
<evidence type="ECO:0000313" key="14">
    <source>
        <dbReference type="Proteomes" id="UP000426246"/>
    </source>
</evidence>
<dbReference type="GO" id="GO:0006457">
    <property type="term" value="P:protein folding"/>
    <property type="evidence" value="ECO:0007669"/>
    <property type="project" value="InterPro"/>
</dbReference>
<dbReference type="InterPro" id="IPR023380">
    <property type="entry name" value="DsbB-like_sf"/>
</dbReference>
<dbReference type="OrthoDB" id="158402at2"/>
<dbReference type="PANTHER" id="PTHR43469:SF1">
    <property type="entry name" value="SPBETA PROPHAGE-DERIVED DISULFIDE BOND FORMATION PROTEIN B"/>
    <property type="match status" value="1"/>
</dbReference>
<evidence type="ECO:0000256" key="6">
    <source>
        <dbReference type="ARBA" id="ARBA00022989"/>
    </source>
</evidence>
<feature type="transmembrane region" description="Helical" evidence="12">
    <location>
        <begin position="12"/>
        <end position="33"/>
    </location>
</feature>
<keyword evidence="9" id="KW-1015">Disulfide bond</keyword>
<comment type="similarity">
    <text evidence="2">Belongs to the DsbB family. BdbC subfamily.</text>
</comment>
<dbReference type="KEGG" id="ppsc:EHS13_08130"/>
<keyword evidence="7" id="KW-0560">Oxidoreductase</keyword>
<evidence type="ECO:0000256" key="3">
    <source>
        <dbReference type="ARBA" id="ARBA00022448"/>
    </source>
</evidence>
<dbReference type="Proteomes" id="UP000426246">
    <property type="component" value="Chromosome"/>
</dbReference>
<comment type="subcellular location">
    <subcellularLocation>
        <location evidence="1">Membrane</location>
        <topology evidence="1">Multi-pass membrane protein</topology>
    </subcellularLocation>
</comment>
<organism evidence="13 14">
    <name type="scientific">Paenibacillus psychroresistens</name>
    <dbReference type="NCBI Taxonomy" id="1778678"/>
    <lineage>
        <taxon>Bacteria</taxon>
        <taxon>Bacillati</taxon>
        <taxon>Bacillota</taxon>
        <taxon>Bacilli</taxon>
        <taxon>Bacillales</taxon>
        <taxon>Paenibacillaceae</taxon>
        <taxon>Paenibacillus</taxon>
    </lineage>
</organism>
<evidence type="ECO:0000256" key="8">
    <source>
        <dbReference type="ARBA" id="ARBA00023136"/>
    </source>
</evidence>
<keyword evidence="5" id="KW-0249">Electron transport</keyword>
<dbReference type="NCBIfam" id="NF002849">
    <property type="entry name" value="PRK03113.1"/>
    <property type="match status" value="1"/>
</dbReference>
<dbReference type="GO" id="GO:0015035">
    <property type="term" value="F:protein-disulfide reductase activity"/>
    <property type="evidence" value="ECO:0007669"/>
    <property type="project" value="InterPro"/>
</dbReference>
<sequence length="154" mass="17840">MQNSGLKPFIQRYSVLLAWIVALVAMLGSLYFSEIKDFEPCKLCWIQRICMYPLALLLGIASYRNERWIIPYALPLSIIGGLFSLYHYLEERVPYLAKVLPCRIGIPCNIPYFEWWGFITIPLMALVAFVLITIILWIGKSHEDYTTSAEEEEI</sequence>
<dbReference type="PIRSF" id="PIRSF036659">
    <property type="entry name" value="BdbC"/>
    <property type="match status" value="1"/>
</dbReference>
<evidence type="ECO:0000256" key="7">
    <source>
        <dbReference type="ARBA" id="ARBA00023002"/>
    </source>
</evidence>
<reference evidence="14" key="1">
    <citation type="submission" date="2018-11" db="EMBL/GenBank/DDBJ databases">
        <title>Complete genome sequence of Paenibacillus sp. ML311-T8.</title>
        <authorList>
            <person name="Nam Y.-D."/>
            <person name="Kang J."/>
            <person name="Chung W.-H."/>
            <person name="Park Y.S."/>
        </authorList>
    </citation>
    <scope>NUCLEOTIDE SEQUENCE [LARGE SCALE GENOMIC DNA]</scope>
    <source>
        <strain evidence="14">ML311-T8</strain>
    </source>
</reference>
<evidence type="ECO:0000256" key="9">
    <source>
        <dbReference type="ARBA" id="ARBA00023157"/>
    </source>
</evidence>
<keyword evidence="10" id="KW-0143">Chaperone</keyword>
<evidence type="ECO:0000313" key="13">
    <source>
        <dbReference type="EMBL" id="QGQ94844.1"/>
    </source>
</evidence>
<evidence type="ECO:0000256" key="4">
    <source>
        <dbReference type="ARBA" id="ARBA00022692"/>
    </source>
</evidence>
<dbReference type="AlphaFoldDB" id="A0A6B8RGJ8"/>
<feature type="transmembrane region" description="Helical" evidence="12">
    <location>
        <begin position="70"/>
        <end position="89"/>
    </location>
</feature>
<keyword evidence="6 12" id="KW-1133">Transmembrane helix</keyword>
<gene>
    <name evidence="13" type="ORF">EHS13_08130</name>
</gene>
<dbReference type="SUPFAM" id="SSF158442">
    <property type="entry name" value="DsbB-like"/>
    <property type="match status" value="1"/>
</dbReference>
<dbReference type="HAMAP" id="MF_00287">
    <property type="entry name" value="BdbC"/>
    <property type="match status" value="1"/>
</dbReference>
<evidence type="ECO:0000256" key="2">
    <source>
        <dbReference type="ARBA" id="ARBA00007602"/>
    </source>
</evidence>
<keyword evidence="4 12" id="KW-0812">Transmembrane</keyword>
<keyword evidence="8 12" id="KW-0472">Membrane</keyword>
<evidence type="ECO:0000256" key="5">
    <source>
        <dbReference type="ARBA" id="ARBA00022982"/>
    </source>
</evidence>
<keyword evidence="14" id="KW-1185">Reference proteome</keyword>
<evidence type="ECO:0000256" key="1">
    <source>
        <dbReference type="ARBA" id="ARBA00004141"/>
    </source>
</evidence>
<evidence type="ECO:0000256" key="11">
    <source>
        <dbReference type="ARBA" id="ARBA00023284"/>
    </source>
</evidence>